<gene>
    <name evidence="4 6" type="primary">pqqC</name>
    <name evidence="6" type="ORF">Rhe02_50050</name>
</gene>
<dbReference type="PANTHER" id="PTHR40279">
    <property type="entry name" value="PQQC-LIKE PROTEIN"/>
    <property type="match status" value="1"/>
</dbReference>
<comment type="function">
    <text evidence="4">Ring cyclization and eight-electron oxidation of 3a-(2-amino-2-carboxyethyl)-4,5-dioxo-4,5,6,7,8,9-hexahydroquinoline-7,9-dicarboxylic-acid to PQQ.</text>
</comment>
<dbReference type="InterPro" id="IPR016084">
    <property type="entry name" value="Haem_Oase-like_multi-hlx"/>
</dbReference>
<proteinExistence type="inferred from homology"/>
<comment type="similarity">
    <text evidence="4">Belongs to the PqqC family.</text>
</comment>
<comment type="catalytic activity">
    <reaction evidence="4">
        <text>6-(2-amino-2-carboxyethyl)-7,8-dioxo-1,2,3,4,7,8-hexahydroquinoline-2,4-dicarboxylate + 3 O2 = pyrroloquinoline quinone + 2 H2O2 + 2 H2O + H(+)</text>
        <dbReference type="Rhea" id="RHEA:10692"/>
        <dbReference type="ChEBI" id="CHEBI:15377"/>
        <dbReference type="ChEBI" id="CHEBI:15378"/>
        <dbReference type="ChEBI" id="CHEBI:15379"/>
        <dbReference type="ChEBI" id="CHEBI:16240"/>
        <dbReference type="ChEBI" id="CHEBI:58442"/>
        <dbReference type="ChEBI" id="CHEBI:58778"/>
        <dbReference type="EC" id="1.3.3.11"/>
    </reaction>
</comment>
<dbReference type="AlphaFoldDB" id="A0A8J3QC47"/>
<dbReference type="Gene3D" id="1.20.910.10">
    <property type="entry name" value="Heme oxygenase-like"/>
    <property type="match status" value="1"/>
</dbReference>
<evidence type="ECO:0000313" key="6">
    <source>
        <dbReference type="EMBL" id="GIH06938.1"/>
    </source>
</evidence>
<reference evidence="6" key="1">
    <citation type="submission" date="2021-01" db="EMBL/GenBank/DDBJ databases">
        <title>Whole genome shotgun sequence of Rhizocola hellebori NBRC 109834.</title>
        <authorList>
            <person name="Komaki H."/>
            <person name="Tamura T."/>
        </authorList>
    </citation>
    <scope>NUCLEOTIDE SEQUENCE</scope>
    <source>
        <strain evidence="6">NBRC 109834</strain>
    </source>
</reference>
<comment type="caution">
    <text evidence="6">The sequence shown here is derived from an EMBL/GenBank/DDBJ whole genome shotgun (WGS) entry which is preliminary data.</text>
</comment>
<dbReference type="NCBIfam" id="TIGR02111">
    <property type="entry name" value="PQQ_syn_pqqC"/>
    <property type="match status" value="1"/>
</dbReference>
<keyword evidence="3 4" id="KW-0560">Oxidoreductase</keyword>
<protein>
    <recommendedName>
        <fullName evidence="4">Pyrroloquinoline-quinone synthase</fullName>
        <ecNumber evidence="4">1.3.3.11</ecNumber>
    </recommendedName>
    <alternativeName>
        <fullName evidence="4">Coenzyme PQQ synthesis protein C</fullName>
    </alternativeName>
    <alternativeName>
        <fullName evidence="4">Pyrroloquinoline quinone biosynthesis protein C</fullName>
    </alternativeName>
</protein>
<dbReference type="SUPFAM" id="SSF48613">
    <property type="entry name" value="Heme oxygenase-like"/>
    <property type="match status" value="1"/>
</dbReference>
<comment type="pathway">
    <text evidence="4">Cofactor biosynthesis; pyrroloquinoline quinone biosynthesis.</text>
</comment>
<dbReference type="RefSeq" id="WP_203910743.1">
    <property type="nucleotide sequence ID" value="NZ_BONY01000031.1"/>
</dbReference>
<evidence type="ECO:0000256" key="3">
    <source>
        <dbReference type="ARBA" id="ARBA00023002"/>
    </source>
</evidence>
<dbReference type="EC" id="1.3.3.11" evidence="4"/>
<dbReference type="InterPro" id="IPR039068">
    <property type="entry name" value="PqqC-like"/>
</dbReference>
<evidence type="ECO:0000313" key="7">
    <source>
        <dbReference type="Proteomes" id="UP000612899"/>
    </source>
</evidence>
<dbReference type="InterPro" id="IPR004305">
    <property type="entry name" value="Thiaminase-2/PQQC"/>
</dbReference>
<dbReference type="HAMAP" id="MF_00654">
    <property type="entry name" value="PQQ_syn_PqqC"/>
    <property type="match status" value="1"/>
</dbReference>
<dbReference type="UniPathway" id="UPA00539"/>
<evidence type="ECO:0000256" key="4">
    <source>
        <dbReference type="HAMAP-Rule" id="MF_00654"/>
    </source>
</evidence>
<accession>A0A8J3QC47</accession>
<dbReference type="Proteomes" id="UP000612899">
    <property type="component" value="Unassembled WGS sequence"/>
</dbReference>
<evidence type="ECO:0000259" key="5">
    <source>
        <dbReference type="Pfam" id="PF03070"/>
    </source>
</evidence>
<dbReference type="EMBL" id="BONY01000031">
    <property type="protein sequence ID" value="GIH06938.1"/>
    <property type="molecule type" value="Genomic_DNA"/>
</dbReference>
<name>A0A8J3QC47_9ACTN</name>
<dbReference type="Pfam" id="PF03070">
    <property type="entry name" value="TENA_THI-4"/>
    <property type="match status" value="1"/>
</dbReference>
<evidence type="ECO:0000256" key="2">
    <source>
        <dbReference type="ARBA" id="ARBA00022905"/>
    </source>
</evidence>
<dbReference type="InterPro" id="IPR011845">
    <property type="entry name" value="PqqC"/>
</dbReference>
<comment type="pathway">
    <text evidence="1">Cofactor biosynthesis; thiamine diphosphate biosynthesis.</text>
</comment>
<organism evidence="6 7">
    <name type="scientific">Rhizocola hellebori</name>
    <dbReference type="NCBI Taxonomy" id="1392758"/>
    <lineage>
        <taxon>Bacteria</taxon>
        <taxon>Bacillati</taxon>
        <taxon>Actinomycetota</taxon>
        <taxon>Actinomycetes</taxon>
        <taxon>Micromonosporales</taxon>
        <taxon>Micromonosporaceae</taxon>
        <taxon>Rhizocola</taxon>
    </lineage>
</organism>
<sequence>MNRQEFAAALRALSDRYWDSHRFHVRLHAGGCTPAQVRSWVANRWYYQQILSRKNAAIIANCPLPQVRRRWVERITFQDAGGLEDWLVLSEAVGLSRQEVVSEQHVLRGVRFAVDSYLRFCQTRPWLEGAAAALTELFSPDLMASRIVAWQQHYDWIKPDGFAYFESRIPVVRSDSEYTLDLVLTHAVDPQAQQAAIAALSFKCDVLGAMLDAIDYSAMTS</sequence>
<dbReference type="PANTHER" id="PTHR40279:SF3">
    <property type="entry name" value="4-AMINOBENZOATE SYNTHASE"/>
    <property type="match status" value="1"/>
</dbReference>
<dbReference type="GO" id="GO:0033732">
    <property type="term" value="F:pyrroloquinoline-quinone synthase activity"/>
    <property type="evidence" value="ECO:0007669"/>
    <property type="project" value="UniProtKB-EC"/>
</dbReference>
<feature type="domain" description="Thiaminase-2/PQQC" evidence="5">
    <location>
        <begin position="9"/>
        <end position="212"/>
    </location>
</feature>
<keyword evidence="7" id="KW-1185">Reference proteome</keyword>
<keyword evidence="2 4" id="KW-0884">PQQ biosynthesis</keyword>
<dbReference type="GO" id="GO:0018189">
    <property type="term" value="P:pyrroloquinoline quinone biosynthetic process"/>
    <property type="evidence" value="ECO:0007669"/>
    <property type="project" value="UniProtKB-UniRule"/>
</dbReference>
<evidence type="ECO:0000256" key="1">
    <source>
        <dbReference type="ARBA" id="ARBA00004948"/>
    </source>
</evidence>